<gene>
    <name evidence="1" type="ORF">A2V49_01135</name>
</gene>
<comment type="caution">
    <text evidence="1">The sequence shown here is derived from an EMBL/GenBank/DDBJ whole genome shotgun (WGS) entry which is preliminary data.</text>
</comment>
<dbReference type="Gene3D" id="2.40.70.10">
    <property type="entry name" value="Acid Proteases"/>
    <property type="match status" value="1"/>
</dbReference>
<dbReference type="AlphaFoldDB" id="A0A1F4UKX4"/>
<organism evidence="1 2">
    <name type="scientific">candidate division WWE3 bacterium RBG_19FT_COMBO_34_6</name>
    <dbReference type="NCBI Taxonomy" id="1802612"/>
    <lineage>
        <taxon>Bacteria</taxon>
        <taxon>Katanobacteria</taxon>
    </lineage>
</organism>
<evidence type="ECO:0000313" key="1">
    <source>
        <dbReference type="EMBL" id="OGC45549.1"/>
    </source>
</evidence>
<dbReference type="EMBL" id="MEUV01000028">
    <property type="protein sequence ID" value="OGC45549.1"/>
    <property type="molecule type" value="Genomic_DNA"/>
</dbReference>
<dbReference type="InterPro" id="IPR021109">
    <property type="entry name" value="Peptidase_aspartic_dom_sf"/>
</dbReference>
<reference evidence="1 2" key="1">
    <citation type="journal article" date="2016" name="Nat. Commun.">
        <title>Thousands of microbial genomes shed light on interconnected biogeochemical processes in an aquifer system.</title>
        <authorList>
            <person name="Anantharaman K."/>
            <person name="Brown C.T."/>
            <person name="Hug L.A."/>
            <person name="Sharon I."/>
            <person name="Castelle C.J."/>
            <person name="Probst A.J."/>
            <person name="Thomas B.C."/>
            <person name="Singh A."/>
            <person name="Wilkins M.J."/>
            <person name="Karaoz U."/>
            <person name="Brodie E.L."/>
            <person name="Williams K.H."/>
            <person name="Hubbard S.S."/>
            <person name="Banfield J.F."/>
        </authorList>
    </citation>
    <scope>NUCLEOTIDE SEQUENCE [LARGE SCALE GENOMIC DNA]</scope>
</reference>
<dbReference type="Proteomes" id="UP000178615">
    <property type="component" value="Unassembled WGS sequence"/>
</dbReference>
<accession>A0A1F4UKX4</accession>
<proteinExistence type="predicted"/>
<evidence type="ECO:0008006" key="3">
    <source>
        <dbReference type="Google" id="ProtNLM"/>
    </source>
</evidence>
<evidence type="ECO:0000313" key="2">
    <source>
        <dbReference type="Proteomes" id="UP000178615"/>
    </source>
</evidence>
<name>A0A1F4UKX4_UNCKA</name>
<protein>
    <recommendedName>
        <fullName evidence="3">Clan AA aspartic protease</fullName>
    </recommendedName>
</protein>
<sequence length="148" mass="16578">MPNNIESGKKLNLRMDTKGTIFLTIQVVNGEKNISKQIEFLIDTGFNGYLQLQKKDVVDLELVMDSKSKIAVSDGTNEEVGIVKTKIMILNQTISNFPIYVTENGMYLLGTMLLKDTGRMLVIDYSNNSFTITDDKKIQTKVHNAIGN</sequence>